<evidence type="ECO:0000313" key="2">
    <source>
        <dbReference type="Proteomes" id="UP000540412"/>
    </source>
</evidence>
<name>A0A7W9PMU4_9NOCA</name>
<proteinExistence type="predicted"/>
<dbReference type="Proteomes" id="UP000540412">
    <property type="component" value="Unassembled WGS sequence"/>
</dbReference>
<reference evidence="1 2" key="1">
    <citation type="submission" date="2020-08" db="EMBL/GenBank/DDBJ databases">
        <title>Sequencing the genomes of 1000 actinobacteria strains.</title>
        <authorList>
            <person name="Klenk H.-P."/>
        </authorList>
    </citation>
    <scope>NUCLEOTIDE SEQUENCE [LARGE SCALE GENOMIC DNA]</scope>
    <source>
        <strain evidence="1 2">DSM 43582</strain>
    </source>
</reference>
<dbReference type="EMBL" id="JACHIT010000002">
    <property type="protein sequence ID" value="MBB5918413.1"/>
    <property type="molecule type" value="Genomic_DNA"/>
</dbReference>
<dbReference type="RefSeq" id="WP_040753423.1">
    <property type="nucleotide sequence ID" value="NZ_JACHIT010000002.1"/>
</dbReference>
<gene>
    <name evidence="1" type="ORF">BJY24_007325</name>
</gene>
<keyword evidence="2" id="KW-1185">Reference proteome</keyword>
<dbReference type="AlphaFoldDB" id="A0A7W9PMU4"/>
<comment type="caution">
    <text evidence="1">The sequence shown here is derived from an EMBL/GenBank/DDBJ whole genome shotgun (WGS) entry which is preliminary data.</text>
</comment>
<protein>
    <submittedName>
        <fullName evidence="1">Uncharacterized protein</fullName>
    </submittedName>
</protein>
<organism evidence="1 2">
    <name type="scientific">Nocardia transvalensis</name>
    <dbReference type="NCBI Taxonomy" id="37333"/>
    <lineage>
        <taxon>Bacteria</taxon>
        <taxon>Bacillati</taxon>
        <taxon>Actinomycetota</taxon>
        <taxon>Actinomycetes</taxon>
        <taxon>Mycobacteriales</taxon>
        <taxon>Nocardiaceae</taxon>
        <taxon>Nocardia</taxon>
    </lineage>
</organism>
<evidence type="ECO:0000313" key="1">
    <source>
        <dbReference type="EMBL" id="MBB5918413.1"/>
    </source>
</evidence>
<sequence length="91" mass="9883">MKTVVLRAVPLLGWLYLLVGLLVAVAGRAPASRVLRTLWWTDLILSTAGHAAQIPMALAADDRAGRSRLETAAMTQIFGLTWWRTLPGEAS</sequence>
<accession>A0A7W9PMU4</accession>